<gene>
    <name evidence="2" type="ORF">GCM10009809_27240</name>
</gene>
<evidence type="ECO:0008006" key="4">
    <source>
        <dbReference type="Google" id="ProtNLM"/>
    </source>
</evidence>
<evidence type="ECO:0000313" key="2">
    <source>
        <dbReference type="EMBL" id="GAA1730266.1"/>
    </source>
</evidence>
<evidence type="ECO:0000313" key="3">
    <source>
        <dbReference type="Proteomes" id="UP001501138"/>
    </source>
</evidence>
<keyword evidence="1" id="KW-0732">Signal</keyword>
<protein>
    <recommendedName>
        <fullName evidence="4">Ig-like domain (Group 3)</fullName>
    </recommendedName>
</protein>
<dbReference type="Proteomes" id="UP001501138">
    <property type="component" value="Unassembled WGS sequence"/>
</dbReference>
<feature type="signal peptide" evidence="1">
    <location>
        <begin position="1"/>
        <end position="33"/>
    </location>
</feature>
<feature type="chain" id="PRO_5047438711" description="Ig-like domain (Group 3)" evidence="1">
    <location>
        <begin position="34"/>
        <end position="546"/>
    </location>
</feature>
<comment type="caution">
    <text evidence="2">The sequence shown here is derived from an EMBL/GenBank/DDBJ whole genome shotgun (WGS) entry which is preliminary data.</text>
</comment>
<proteinExistence type="predicted"/>
<evidence type="ECO:0000256" key="1">
    <source>
        <dbReference type="SAM" id="SignalP"/>
    </source>
</evidence>
<dbReference type="EMBL" id="BAAAPM010000005">
    <property type="protein sequence ID" value="GAA1730266.1"/>
    <property type="molecule type" value="Genomic_DNA"/>
</dbReference>
<keyword evidence="3" id="KW-1185">Reference proteome</keyword>
<sequence>MVGGARGRVVTVVTTWLAAVGLVLAGAVAPAEAVDDGETTTVVSIPDGRWWPGEVVDVDVAVTDAEGSPVEEAVVAVYVDGDPTLWSFLPDGRRTVRLPTDMFAPGDHSVEVRHVAGATEVPCGCLSLASFTLRLDDPGRPLLSPGSWYYGDPTTLQIDLAGTDDPRDGRIELPARGLSAPLADGVATLALDGHELDPLSSLWFEHRTDAGELVSTWRLRPDVRSKPTAITATVPTTMQQGAVVKIPVSVTSPQGVPPGSAMVGYVENPHGEPNLVTIATATLVDGKAVVRVPVASIPVSVRSLEVKYGGGHPEFAYARSTHAVTILPRRTTRVSVSTPERWTFATPRRVKVTVSTASGAPRGRVDLIRTGHGKLGSATLVGGKASFLVGGKDAPPGRQAFAARFVPAVATDAGSVRSWKQSVRKARPVVRLTMGRQSFPVGAKLRDGRPATITVRTAGMPERGWLYLQTRDPRAKNSSWRRQWGSSWRLTARDDGVQRIVVPPKTLRTADGRGGRVYLRAAYWPVAALEDRVARVRSETVTIRRY</sequence>
<reference evidence="2 3" key="1">
    <citation type="journal article" date="2019" name="Int. J. Syst. Evol. Microbiol.">
        <title>The Global Catalogue of Microorganisms (GCM) 10K type strain sequencing project: providing services to taxonomists for standard genome sequencing and annotation.</title>
        <authorList>
            <consortium name="The Broad Institute Genomics Platform"/>
            <consortium name="The Broad Institute Genome Sequencing Center for Infectious Disease"/>
            <person name="Wu L."/>
            <person name="Ma J."/>
        </authorList>
    </citation>
    <scope>NUCLEOTIDE SEQUENCE [LARGE SCALE GENOMIC DNA]</scope>
    <source>
        <strain evidence="2 3">JCM 15589</strain>
    </source>
</reference>
<name>A0ABN2JKS3_9MICO</name>
<organism evidence="2 3">
    <name type="scientific">Isoptericola hypogeus</name>
    <dbReference type="NCBI Taxonomy" id="300179"/>
    <lineage>
        <taxon>Bacteria</taxon>
        <taxon>Bacillati</taxon>
        <taxon>Actinomycetota</taxon>
        <taxon>Actinomycetes</taxon>
        <taxon>Micrococcales</taxon>
        <taxon>Promicromonosporaceae</taxon>
        <taxon>Isoptericola</taxon>
    </lineage>
</organism>
<accession>A0ABN2JKS3</accession>